<accession>A0A5J4TXE4</accession>
<reference evidence="1 2" key="1">
    <citation type="submission" date="2019-03" db="EMBL/GenBank/DDBJ databases">
        <title>Single cell metagenomics reveals metabolic interactions within the superorganism composed of flagellate Streblomastix strix and complex community of Bacteroidetes bacteria on its surface.</title>
        <authorList>
            <person name="Treitli S.C."/>
            <person name="Kolisko M."/>
            <person name="Husnik F."/>
            <person name="Keeling P."/>
            <person name="Hampl V."/>
        </authorList>
    </citation>
    <scope>NUCLEOTIDE SEQUENCE [LARGE SCALE GENOMIC DNA]</scope>
    <source>
        <strain evidence="1">ST1C</strain>
    </source>
</reference>
<proteinExistence type="predicted"/>
<dbReference type="Proteomes" id="UP000324800">
    <property type="component" value="Unassembled WGS sequence"/>
</dbReference>
<comment type="caution">
    <text evidence="1">The sequence shown here is derived from an EMBL/GenBank/DDBJ whole genome shotgun (WGS) entry which is preliminary data.</text>
</comment>
<dbReference type="AlphaFoldDB" id="A0A5J4TXE4"/>
<sequence length="181" mass="20583">MEGTKAKLLYIIIHPLITNSPTLAIDECIYYIQQIRLYWVLEIELHSTWPRVSDNIVAISLSFNLSANTQYSFVDFELLTCLAYVFNNVSSRPIASSYVAAECQKEYTCFPFISIMFSNFFNLSETWPLLVGIVISSFHHNASYLLSLMDRLCLLSILFSQSKNVALGHTVRSLVFGSLCQ</sequence>
<organism evidence="1 2">
    <name type="scientific">Streblomastix strix</name>
    <dbReference type="NCBI Taxonomy" id="222440"/>
    <lineage>
        <taxon>Eukaryota</taxon>
        <taxon>Metamonada</taxon>
        <taxon>Preaxostyla</taxon>
        <taxon>Oxymonadida</taxon>
        <taxon>Streblomastigidae</taxon>
        <taxon>Streblomastix</taxon>
    </lineage>
</organism>
<evidence type="ECO:0000313" key="2">
    <source>
        <dbReference type="Proteomes" id="UP000324800"/>
    </source>
</evidence>
<dbReference type="EMBL" id="SNRW01023763">
    <property type="protein sequence ID" value="KAA6362758.1"/>
    <property type="molecule type" value="Genomic_DNA"/>
</dbReference>
<evidence type="ECO:0000313" key="1">
    <source>
        <dbReference type="EMBL" id="KAA6362758.1"/>
    </source>
</evidence>
<name>A0A5J4TXE4_9EUKA</name>
<protein>
    <submittedName>
        <fullName evidence="1">Uncharacterized protein</fullName>
    </submittedName>
</protein>
<gene>
    <name evidence="1" type="ORF">EZS28_041715</name>
</gene>